<dbReference type="InterPro" id="IPR053716">
    <property type="entry name" value="Flag_assembly_chemotaxis_eff"/>
</dbReference>
<evidence type="ECO:0000256" key="10">
    <source>
        <dbReference type="ARBA" id="ARBA00023225"/>
    </source>
</evidence>
<evidence type="ECO:0000256" key="5">
    <source>
        <dbReference type="ARBA" id="ARBA00022475"/>
    </source>
</evidence>
<comment type="similarity">
    <text evidence="2">Belongs to the FliJ family.</text>
</comment>
<evidence type="ECO:0000256" key="8">
    <source>
        <dbReference type="ARBA" id="ARBA00022927"/>
    </source>
</evidence>
<organism evidence="12 13">
    <name type="scientific">Neobacillus cucumis</name>
    <dbReference type="NCBI Taxonomy" id="1740721"/>
    <lineage>
        <taxon>Bacteria</taxon>
        <taxon>Bacillati</taxon>
        <taxon>Bacillota</taxon>
        <taxon>Bacilli</taxon>
        <taxon>Bacillales</taxon>
        <taxon>Bacillaceae</taxon>
        <taxon>Neobacillus</taxon>
    </lineage>
</organism>
<keyword evidence="10" id="KW-1006">Bacterial flagellum protein export</keyword>
<evidence type="ECO:0000313" key="13">
    <source>
        <dbReference type="Proteomes" id="UP000234950"/>
    </source>
</evidence>
<dbReference type="GO" id="GO:0071973">
    <property type="term" value="P:bacterial-type flagellum-dependent cell motility"/>
    <property type="evidence" value="ECO:0007669"/>
    <property type="project" value="InterPro"/>
</dbReference>
<dbReference type="GO" id="GO:0005886">
    <property type="term" value="C:plasma membrane"/>
    <property type="evidence" value="ECO:0007669"/>
    <property type="project" value="UniProtKB-SubCell"/>
</dbReference>
<dbReference type="GO" id="GO:0015031">
    <property type="term" value="P:protein transport"/>
    <property type="evidence" value="ECO:0007669"/>
    <property type="project" value="UniProtKB-KW"/>
</dbReference>
<dbReference type="OrthoDB" id="2968361at2"/>
<dbReference type="Gene3D" id="1.10.287.1700">
    <property type="match status" value="1"/>
</dbReference>
<dbReference type="InterPro" id="IPR012823">
    <property type="entry name" value="Flagell_FliJ"/>
</dbReference>
<comment type="caution">
    <text evidence="12">The sequence shown here is derived from an EMBL/GenBank/DDBJ whole genome shotgun (WGS) entry which is preliminary data.</text>
</comment>
<evidence type="ECO:0000256" key="6">
    <source>
        <dbReference type="ARBA" id="ARBA00022500"/>
    </source>
</evidence>
<protein>
    <recommendedName>
        <fullName evidence="3">Flagellar FliJ protein</fullName>
    </recommendedName>
</protein>
<keyword evidence="7" id="KW-1005">Bacterial flagellum biogenesis</keyword>
<evidence type="ECO:0000256" key="1">
    <source>
        <dbReference type="ARBA" id="ARBA00004413"/>
    </source>
</evidence>
<keyword evidence="12" id="KW-0282">Flagellum</keyword>
<keyword evidence="12" id="KW-0966">Cell projection</keyword>
<dbReference type="AlphaFoldDB" id="A0A2N5H7H2"/>
<evidence type="ECO:0000256" key="4">
    <source>
        <dbReference type="ARBA" id="ARBA00022448"/>
    </source>
</evidence>
<evidence type="ECO:0000256" key="3">
    <source>
        <dbReference type="ARBA" id="ARBA00020392"/>
    </source>
</evidence>
<reference evidence="12 13" key="1">
    <citation type="submission" date="2017-11" db="EMBL/GenBank/DDBJ databases">
        <title>Comparitive Functional Genomics of Dry Heat Resistant strains isolated from the Viking Spacecraft.</title>
        <authorList>
            <person name="Seuylemezian A."/>
            <person name="Cooper K."/>
            <person name="Vaishampayan P."/>
        </authorList>
    </citation>
    <scope>NUCLEOTIDE SEQUENCE [LARGE SCALE GENOMIC DNA]</scope>
    <source>
        <strain evidence="12 13">V32-6</strain>
    </source>
</reference>
<keyword evidence="12" id="KW-0969">Cilium</keyword>
<accession>A0A2N5H7H2</accession>
<dbReference type="GO" id="GO:0044781">
    <property type="term" value="P:bacterial-type flagellum organization"/>
    <property type="evidence" value="ECO:0007669"/>
    <property type="project" value="UniProtKB-KW"/>
</dbReference>
<evidence type="ECO:0000256" key="7">
    <source>
        <dbReference type="ARBA" id="ARBA00022795"/>
    </source>
</evidence>
<evidence type="ECO:0000256" key="9">
    <source>
        <dbReference type="ARBA" id="ARBA00023136"/>
    </source>
</evidence>
<dbReference type="GO" id="GO:0009288">
    <property type="term" value="C:bacterial-type flagellum"/>
    <property type="evidence" value="ECO:0007669"/>
    <property type="project" value="InterPro"/>
</dbReference>
<keyword evidence="13" id="KW-1185">Reference proteome</keyword>
<evidence type="ECO:0000256" key="2">
    <source>
        <dbReference type="ARBA" id="ARBA00010004"/>
    </source>
</evidence>
<evidence type="ECO:0000256" key="11">
    <source>
        <dbReference type="SAM" id="Coils"/>
    </source>
</evidence>
<dbReference type="Pfam" id="PF02050">
    <property type="entry name" value="FliJ"/>
    <property type="match status" value="1"/>
</dbReference>
<proteinExistence type="inferred from homology"/>
<comment type="subcellular location">
    <subcellularLocation>
        <location evidence="1">Cell membrane</location>
        <topology evidence="1">Peripheral membrane protein</topology>
        <orientation evidence="1">Cytoplasmic side</orientation>
    </subcellularLocation>
</comment>
<dbReference type="GO" id="GO:0006935">
    <property type="term" value="P:chemotaxis"/>
    <property type="evidence" value="ECO:0007669"/>
    <property type="project" value="UniProtKB-KW"/>
</dbReference>
<keyword evidence="8" id="KW-0653">Protein transport</keyword>
<keyword evidence="9" id="KW-0472">Membrane</keyword>
<gene>
    <name evidence="12" type="primary">fliJ</name>
    <name evidence="12" type="ORF">CVD27_25190</name>
</gene>
<evidence type="ECO:0000313" key="12">
    <source>
        <dbReference type="EMBL" id="PLS01463.1"/>
    </source>
</evidence>
<keyword evidence="6" id="KW-0145">Chemotaxis</keyword>
<dbReference type="EMBL" id="PGVE01000095">
    <property type="protein sequence ID" value="PLS01463.1"/>
    <property type="molecule type" value="Genomic_DNA"/>
</dbReference>
<name>A0A2N5H7H2_9BACI</name>
<dbReference type="RefSeq" id="WP_101651613.1">
    <property type="nucleotide sequence ID" value="NZ_PGVE01000095.1"/>
</dbReference>
<dbReference type="Proteomes" id="UP000234950">
    <property type="component" value="Unassembled WGS sequence"/>
</dbReference>
<feature type="coiled-coil region" evidence="11">
    <location>
        <begin position="66"/>
        <end position="100"/>
    </location>
</feature>
<keyword evidence="4" id="KW-0813">Transport</keyword>
<dbReference type="NCBIfam" id="TIGR02473">
    <property type="entry name" value="flagell_FliJ"/>
    <property type="match status" value="1"/>
</dbReference>
<keyword evidence="5" id="KW-1003">Cell membrane</keyword>
<sequence length="147" mass="18257">MSFQFRYEKILTMKEKEKDSAFHEMNVFKQMKETAEHQLLELIQKKDHYIRDSQNMMRNSLRVTDIQEREKYIDFLNRQIERVKKKVSELTRELTIKNNVLLTKNQEEKIWSSWREKSLEEYTVKTNREEQNRLDEMAVLRYFYHKN</sequence>
<keyword evidence="11" id="KW-0175">Coiled coil</keyword>